<reference evidence="12" key="1">
    <citation type="submission" date="2025-08" db="UniProtKB">
        <authorList>
            <consortium name="RefSeq"/>
        </authorList>
    </citation>
    <scope>IDENTIFICATION</scope>
</reference>
<feature type="transmembrane region" description="Helical" evidence="9">
    <location>
        <begin position="268"/>
        <end position="287"/>
    </location>
</feature>
<keyword evidence="2 8" id="KW-0812">Transmembrane</keyword>
<feature type="transmembrane region" description="Helical" evidence="9">
    <location>
        <begin position="203"/>
        <end position="223"/>
    </location>
</feature>
<sequence length="353" mass="38744">MNASKVTEFTFLGLPHSWPVQLFLFVFVLACYTVALLGNLLIVMIVHADPRLLQSPMYFLLTNLSIIDAGLSNVAVPMMLADLLSCGRTISFGGCMAQLFFLHFFGGSEMLVLTLMAYDRYVAICQPLSYSTTMNRLHCIKLLASCWIGGLVHSATQLVLILRLPFCGPNELDNFFCDVQQVAKLACTNTYITEILVVASSGLLSLFSFVILLISYGVILVTLRGHFNESGRKALSTCSSHLTVVSLIFVPCLFVYLVPFSSSSVDKIASAFYTVVTPALNPIVYTLRNKEMKDTMGRIFGRIVMVSVAAVGVQVVNHSIFISLEAGHTPVRVLLDDIKKIILMGQVMVSSLD</sequence>
<accession>A0ABM5GN82</accession>
<dbReference type="PROSITE" id="PS50262">
    <property type="entry name" value="G_PROTEIN_RECEP_F1_2"/>
    <property type="match status" value="1"/>
</dbReference>
<evidence type="ECO:0000256" key="2">
    <source>
        <dbReference type="ARBA" id="ARBA00022692"/>
    </source>
</evidence>
<evidence type="ECO:0000256" key="5">
    <source>
        <dbReference type="ARBA" id="ARBA00023136"/>
    </source>
</evidence>
<dbReference type="PRINTS" id="PR00245">
    <property type="entry name" value="OLFACTORYR"/>
</dbReference>
<dbReference type="PRINTS" id="PR00237">
    <property type="entry name" value="GPCRRHODOPSN"/>
</dbReference>
<dbReference type="InterPro" id="IPR017452">
    <property type="entry name" value="GPCR_Rhodpsn_7TM"/>
</dbReference>
<keyword evidence="7 8" id="KW-0807">Transducer</keyword>
<dbReference type="GeneID" id="110070947"/>
<comment type="subcellular location">
    <subcellularLocation>
        <location evidence="9">Cell membrane</location>
        <topology evidence="9">Multi-pass membrane protein</topology>
    </subcellularLocation>
    <subcellularLocation>
        <location evidence="1">Membrane</location>
        <topology evidence="1">Multi-pass membrane protein</topology>
    </subcellularLocation>
</comment>
<feature type="domain" description="G-protein coupled receptors family 1 profile" evidence="10">
    <location>
        <begin position="38"/>
        <end position="285"/>
    </location>
</feature>
<dbReference type="SUPFAM" id="SSF81321">
    <property type="entry name" value="Family A G protein-coupled receptor-like"/>
    <property type="match status" value="1"/>
</dbReference>
<evidence type="ECO:0000256" key="6">
    <source>
        <dbReference type="ARBA" id="ARBA00023170"/>
    </source>
</evidence>
<dbReference type="RefSeq" id="XP_072859116.1">
    <property type="nucleotide sequence ID" value="XM_073003015.1"/>
</dbReference>
<evidence type="ECO:0000256" key="8">
    <source>
        <dbReference type="RuleBase" id="RU000688"/>
    </source>
</evidence>
<evidence type="ECO:0000256" key="4">
    <source>
        <dbReference type="ARBA" id="ARBA00023040"/>
    </source>
</evidence>
<evidence type="ECO:0000313" key="12">
    <source>
        <dbReference type="RefSeq" id="XP_072859116.1"/>
    </source>
</evidence>
<keyword evidence="11" id="KW-1185">Reference proteome</keyword>
<dbReference type="InterPro" id="IPR050427">
    <property type="entry name" value="Olfactory_Receptors"/>
</dbReference>
<dbReference type="Pfam" id="PF13853">
    <property type="entry name" value="7tm_4"/>
    <property type="match status" value="1"/>
</dbReference>
<dbReference type="Proteomes" id="UP001652642">
    <property type="component" value="Chromosome 6"/>
</dbReference>
<keyword evidence="6 8" id="KW-0675">Receptor</keyword>
<evidence type="ECO:0000256" key="7">
    <source>
        <dbReference type="ARBA" id="ARBA00023224"/>
    </source>
</evidence>
<feature type="transmembrane region" description="Helical" evidence="9">
    <location>
        <begin position="235"/>
        <end position="256"/>
    </location>
</feature>
<comment type="similarity">
    <text evidence="8">Belongs to the G-protein coupled receptor 1 family.</text>
</comment>
<name>A0ABM5GN82_9SAUR</name>
<dbReference type="InterPro" id="IPR000725">
    <property type="entry name" value="Olfact_rcpt"/>
</dbReference>
<feature type="transmembrane region" description="Helical" evidence="9">
    <location>
        <begin position="139"/>
        <end position="162"/>
    </location>
</feature>
<feature type="transmembrane region" description="Helical" evidence="9">
    <location>
        <begin position="20"/>
        <end position="46"/>
    </location>
</feature>
<organism evidence="11 12">
    <name type="scientific">Pogona vitticeps</name>
    <name type="common">central bearded dragon</name>
    <dbReference type="NCBI Taxonomy" id="103695"/>
    <lineage>
        <taxon>Eukaryota</taxon>
        <taxon>Metazoa</taxon>
        <taxon>Chordata</taxon>
        <taxon>Craniata</taxon>
        <taxon>Vertebrata</taxon>
        <taxon>Euteleostomi</taxon>
        <taxon>Lepidosauria</taxon>
        <taxon>Squamata</taxon>
        <taxon>Bifurcata</taxon>
        <taxon>Unidentata</taxon>
        <taxon>Episquamata</taxon>
        <taxon>Toxicofera</taxon>
        <taxon>Iguania</taxon>
        <taxon>Acrodonta</taxon>
        <taxon>Agamidae</taxon>
        <taxon>Amphibolurinae</taxon>
        <taxon>Pogona</taxon>
    </lineage>
</organism>
<evidence type="ECO:0000259" key="10">
    <source>
        <dbReference type="PROSITE" id="PS50262"/>
    </source>
</evidence>
<dbReference type="PROSITE" id="PS51257">
    <property type="entry name" value="PROKAR_LIPOPROTEIN"/>
    <property type="match status" value="1"/>
</dbReference>
<evidence type="ECO:0000256" key="9">
    <source>
        <dbReference type="RuleBase" id="RU363047"/>
    </source>
</evidence>
<dbReference type="PANTHER" id="PTHR48002">
    <property type="entry name" value="OLFACTORY RECEPTOR"/>
    <property type="match status" value="1"/>
</dbReference>
<keyword evidence="9" id="KW-1003">Cell membrane</keyword>
<evidence type="ECO:0000256" key="1">
    <source>
        <dbReference type="ARBA" id="ARBA00004141"/>
    </source>
</evidence>
<protein>
    <recommendedName>
        <fullName evidence="9">Olfactory receptor</fullName>
    </recommendedName>
</protein>
<feature type="transmembrane region" description="Helical" evidence="9">
    <location>
        <begin position="100"/>
        <end position="118"/>
    </location>
</feature>
<keyword evidence="4 8" id="KW-0297">G-protein coupled receptor</keyword>
<dbReference type="PROSITE" id="PS00237">
    <property type="entry name" value="G_PROTEIN_RECEP_F1_1"/>
    <property type="match status" value="1"/>
</dbReference>
<feature type="transmembrane region" description="Helical" evidence="9">
    <location>
        <begin position="58"/>
        <end position="80"/>
    </location>
</feature>
<evidence type="ECO:0000256" key="3">
    <source>
        <dbReference type="ARBA" id="ARBA00022989"/>
    </source>
</evidence>
<keyword evidence="3 9" id="KW-1133">Transmembrane helix</keyword>
<dbReference type="Gene3D" id="1.20.1070.10">
    <property type="entry name" value="Rhodopsin 7-helix transmembrane proteins"/>
    <property type="match status" value="1"/>
</dbReference>
<gene>
    <name evidence="12" type="primary">LOC110070947</name>
</gene>
<keyword evidence="5 9" id="KW-0472">Membrane</keyword>
<keyword evidence="9" id="KW-0552">Olfaction</keyword>
<proteinExistence type="inferred from homology"/>
<keyword evidence="9" id="KW-0716">Sensory transduction</keyword>
<feature type="transmembrane region" description="Helical" evidence="9">
    <location>
        <begin position="299"/>
        <end position="324"/>
    </location>
</feature>
<evidence type="ECO:0000313" key="11">
    <source>
        <dbReference type="Proteomes" id="UP001652642"/>
    </source>
</evidence>
<dbReference type="InterPro" id="IPR000276">
    <property type="entry name" value="GPCR_Rhodpsn"/>
</dbReference>